<dbReference type="PROSITE" id="PS50943">
    <property type="entry name" value="HTH_CROC1"/>
    <property type="match status" value="1"/>
</dbReference>
<dbReference type="EMBL" id="JAOYEY010000019">
    <property type="protein sequence ID" value="MCV9884518.1"/>
    <property type="molecule type" value="Genomic_DNA"/>
</dbReference>
<name>A0ABT3DBT4_9BACI</name>
<organism evidence="3 4">
    <name type="scientific">Metabacillus halosaccharovorans</name>
    <dbReference type="NCBI Taxonomy" id="930124"/>
    <lineage>
        <taxon>Bacteria</taxon>
        <taxon>Bacillati</taxon>
        <taxon>Bacillota</taxon>
        <taxon>Bacilli</taxon>
        <taxon>Bacillales</taxon>
        <taxon>Bacillaceae</taxon>
        <taxon>Metabacillus</taxon>
    </lineage>
</organism>
<dbReference type="CDD" id="cd00093">
    <property type="entry name" value="HTH_XRE"/>
    <property type="match status" value="1"/>
</dbReference>
<comment type="caution">
    <text evidence="3">The sequence shown here is derived from an EMBL/GenBank/DDBJ whole genome shotgun (WGS) entry which is preliminary data.</text>
</comment>
<proteinExistence type="predicted"/>
<sequence>MRELEKFQMNLKFYREQNGWSQEQLAEKINVSRPVITRLETGEQEPDLSYLLALSDAFHVSIDHLIGRDEQTNDYLYEVYGKYQADGSVSQVVDYLIKNPKMTQSLQQLLHVKTKHRKLIEDTIFRVVENSSRISE</sequence>
<dbReference type="SMART" id="SM00530">
    <property type="entry name" value="HTH_XRE"/>
    <property type="match status" value="1"/>
</dbReference>
<feature type="domain" description="HTH cro/C1-type" evidence="2">
    <location>
        <begin position="11"/>
        <end position="65"/>
    </location>
</feature>
<dbReference type="Gene3D" id="1.10.260.40">
    <property type="entry name" value="lambda repressor-like DNA-binding domains"/>
    <property type="match status" value="1"/>
</dbReference>
<dbReference type="InterPro" id="IPR010982">
    <property type="entry name" value="Lambda_DNA-bd_dom_sf"/>
</dbReference>
<accession>A0ABT3DBT4</accession>
<dbReference type="PANTHER" id="PTHR46558">
    <property type="entry name" value="TRACRIPTIONAL REGULATORY PROTEIN-RELATED-RELATED"/>
    <property type="match status" value="1"/>
</dbReference>
<dbReference type="SUPFAM" id="SSF47413">
    <property type="entry name" value="lambda repressor-like DNA-binding domains"/>
    <property type="match status" value="1"/>
</dbReference>
<evidence type="ECO:0000256" key="1">
    <source>
        <dbReference type="ARBA" id="ARBA00023125"/>
    </source>
</evidence>
<evidence type="ECO:0000313" key="4">
    <source>
        <dbReference type="Proteomes" id="UP001526147"/>
    </source>
</evidence>
<dbReference type="Proteomes" id="UP001526147">
    <property type="component" value="Unassembled WGS sequence"/>
</dbReference>
<reference evidence="3 4" key="1">
    <citation type="submission" date="2022-10" db="EMBL/GenBank/DDBJ databases">
        <title>Draft genome assembly of moderately radiation resistant bacterium Metabacillus halosaccharovorans.</title>
        <authorList>
            <person name="Pal S."/>
            <person name="Gopinathan A."/>
        </authorList>
    </citation>
    <scope>NUCLEOTIDE SEQUENCE [LARGE SCALE GENOMIC DNA]</scope>
    <source>
        <strain evidence="3 4">VITHBRA001</strain>
    </source>
</reference>
<keyword evidence="4" id="KW-1185">Reference proteome</keyword>
<keyword evidence="1" id="KW-0238">DNA-binding</keyword>
<protein>
    <submittedName>
        <fullName evidence="3">Helix-turn-helix transcriptional regulator</fullName>
    </submittedName>
</protein>
<dbReference type="InterPro" id="IPR001387">
    <property type="entry name" value="Cro/C1-type_HTH"/>
</dbReference>
<dbReference type="RefSeq" id="WP_264141469.1">
    <property type="nucleotide sequence ID" value="NZ_JAOYEY010000019.1"/>
</dbReference>
<evidence type="ECO:0000313" key="3">
    <source>
        <dbReference type="EMBL" id="MCV9884518.1"/>
    </source>
</evidence>
<evidence type="ECO:0000259" key="2">
    <source>
        <dbReference type="PROSITE" id="PS50943"/>
    </source>
</evidence>
<gene>
    <name evidence="3" type="ORF">OIH86_02510</name>
</gene>
<dbReference type="PANTHER" id="PTHR46558:SF11">
    <property type="entry name" value="HTH-TYPE TRANSCRIPTIONAL REGULATOR XRE"/>
    <property type="match status" value="1"/>
</dbReference>
<dbReference type="Pfam" id="PF01381">
    <property type="entry name" value="HTH_3"/>
    <property type="match status" value="1"/>
</dbReference>